<gene>
    <name evidence="2" type="ORF">LJ207_04805</name>
</gene>
<keyword evidence="3" id="KW-1185">Reference proteome</keyword>
<dbReference type="RefSeq" id="WP_229344578.1">
    <property type="nucleotide sequence ID" value="NZ_JAJFAT010000005.1"/>
</dbReference>
<dbReference type="SUPFAM" id="SSF53335">
    <property type="entry name" value="S-adenosyl-L-methionine-dependent methyltransferases"/>
    <property type="match status" value="1"/>
</dbReference>
<dbReference type="EMBL" id="JAJFAT010000005">
    <property type="protein sequence ID" value="MCC3144645.1"/>
    <property type="molecule type" value="Genomic_DNA"/>
</dbReference>
<dbReference type="GO" id="GO:0008757">
    <property type="term" value="F:S-adenosylmethionine-dependent methyltransferase activity"/>
    <property type="evidence" value="ECO:0007669"/>
    <property type="project" value="InterPro"/>
</dbReference>
<dbReference type="Pfam" id="PF08241">
    <property type="entry name" value="Methyltransf_11"/>
    <property type="match status" value="1"/>
</dbReference>
<comment type="caution">
    <text evidence="2">The sequence shown here is derived from an EMBL/GenBank/DDBJ whole genome shotgun (WGS) entry which is preliminary data.</text>
</comment>
<reference evidence="2 3" key="1">
    <citation type="submission" date="2021-10" db="EMBL/GenBank/DDBJ databases">
        <authorList>
            <person name="Grouzdev D.S."/>
            <person name="Pantiukh K.S."/>
            <person name="Krutkina M.S."/>
        </authorList>
    </citation>
    <scope>NUCLEOTIDE SEQUENCE [LARGE SCALE GENOMIC DNA]</scope>
    <source>
        <strain evidence="2 3">Z-7514</strain>
    </source>
</reference>
<accession>A0AAW4WZ77</accession>
<feature type="domain" description="Methyltransferase type 11" evidence="1">
    <location>
        <begin position="41"/>
        <end position="117"/>
    </location>
</feature>
<dbReference type="CDD" id="cd02440">
    <property type="entry name" value="AdoMet_MTases"/>
    <property type="match status" value="1"/>
</dbReference>
<evidence type="ECO:0000259" key="1">
    <source>
        <dbReference type="Pfam" id="PF08241"/>
    </source>
</evidence>
<dbReference type="InterPro" id="IPR029063">
    <property type="entry name" value="SAM-dependent_MTases_sf"/>
</dbReference>
<dbReference type="GO" id="GO:0032259">
    <property type="term" value="P:methylation"/>
    <property type="evidence" value="ECO:0007669"/>
    <property type="project" value="UniProtKB-KW"/>
</dbReference>
<dbReference type="AlphaFoldDB" id="A0AAW4WZ77"/>
<name>A0AAW4WZ77_9FIRM</name>
<evidence type="ECO:0000313" key="3">
    <source>
        <dbReference type="Proteomes" id="UP001199296"/>
    </source>
</evidence>
<proteinExistence type="predicted"/>
<keyword evidence="2" id="KW-0489">Methyltransferase</keyword>
<evidence type="ECO:0000313" key="2">
    <source>
        <dbReference type="EMBL" id="MCC3144645.1"/>
    </source>
</evidence>
<dbReference type="InterPro" id="IPR013216">
    <property type="entry name" value="Methyltransf_11"/>
</dbReference>
<protein>
    <submittedName>
        <fullName evidence="2">Class I SAM-dependent methyltransferase</fullName>
    </submittedName>
</protein>
<dbReference type="Proteomes" id="UP001199296">
    <property type="component" value="Unassembled WGS sequence"/>
</dbReference>
<organism evidence="2 3">
    <name type="scientific">Halanaerobium polyolivorans</name>
    <dbReference type="NCBI Taxonomy" id="2886943"/>
    <lineage>
        <taxon>Bacteria</taxon>
        <taxon>Bacillati</taxon>
        <taxon>Bacillota</taxon>
        <taxon>Clostridia</taxon>
        <taxon>Halanaerobiales</taxon>
        <taxon>Halanaerobiaceae</taxon>
        <taxon>Halanaerobium</taxon>
    </lineage>
</organism>
<sequence>MKLIQKNNRIKNFVFNKISMSWAEDKFKRINRFLNKDEKILDLGAGKCALSLLLKEEGYNVTPVDVKDLSLTDQIKPLIYDGKNLPFADNSFDTVLLLTVLHHIPKPEIVLKEALRVSEKLIIIEDVYTNPLQKYLTYYTDSLFNFEFIGHPHSNKTDKEWQETFTNLNLNLLYTDKENVLKFYTQALYYLQKAD</sequence>
<keyword evidence="2" id="KW-0808">Transferase</keyword>
<dbReference type="Gene3D" id="3.40.50.150">
    <property type="entry name" value="Vaccinia Virus protein VP39"/>
    <property type="match status" value="1"/>
</dbReference>